<dbReference type="PANTHER" id="PTHR43582">
    <property type="entry name" value="LINEARMYCIN RESISTANCE ATP-BINDING PROTEIN LNRL"/>
    <property type="match status" value="1"/>
</dbReference>
<organism evidence="1 2">
    <name type="scientific">Clostridium felsineum</name>
    <dbReference type="NCBI Taxonomy" id="36839"/>
    <lineage>
        <taxon>Bacteria</taxon>
        <taxon>Bacillati</taxon>
        <taxon>Bacillota</taxon>
        <taxon>Clostridia</taxon>
        <taxon>Eubacteriales</taxon>
        <taxon>Clostridiaceae</taxon>
        <taxon>Clostridium</taxon>
    </lineage>
</organism>
<dbReference type="Gene3D" id="3.40.50.300">
    <property type="entry name" value="P-loop containing nucleotide triphosphate hydrolases"/>
    <property type="match status" value="1"/>
</dbReference>
<dbReference type="PROSITE" id="PS50893">
    <property type="entry name" value="ABC_TRANSPORTER_2"/>
    <property type="match status" value="1"/>
</dbReference>
<dbReference type="EMBL" id="CP096983">
    <property type="protein sequence ID" value="URZ09823.1"/>
    <property type="molecule type" value="Genomic_DNA"/>
</dbReference>
<dbReference type="InterPro" id="IPR003439">
    <property type="entry name" value="ABC_transporter-like_ATP-bd"/>
</dbReference>
<dbReference type="STRING" id="84029.CROST_32370"/>
<dbReference type="Proteomes" id="UP000190951">
    <property type="component" value="Chromosome"/>
</dbReference>
<dbReference type="GO" id="GO:0005524">
    <property type="term" value="F:ATP binding"/>
    <property type="evidence" value="ECO:0007669"/>
    <property type="project" value="UniProtKB-KW"/>
</dbReference>
<protein>
    <submittedName>
        <fullName evidence="1">Linearmycin resistance ATP-binding protein LnrL</fullName>
        <ecNumber evidence="1">3.6.3.-</ecNumber>
    </submittedName>
</protein>
<name>A0A1S8L1P1_9CLOT</name>
<accession>A0A1S8L1P1</accession>
<gene>
    <name evidence="1" type="primary">lnrL_2</name>
    <name evidence="1" type="ORF">CROST_005220</name>
</gene>
<proteinExistence type="predicted"/>
<dbReference type="Pfam" id="PF00005">
    <property type="entry name" value="ABC_tran"/>
    <property type="match status" value="1"/>
</dbReference>
<keyword evidence="2" id="KW-1185">Reference proteome</keyword>
<dbReference type="InterPro" id="IPR017871">
    <property type="entry name" value="ABC_transporter-like_CS"/>
</dbReference>
<evidence type="ECO:0000313" key="1">
    <source>
        <dbReference type="EMBL" id="URZ09823.1"/>
    </source>
</evidence>
<dbReference type="GO" id="GO:0016887">
    <property type="term" value="F:ATP hydrolysis activity"/>
    <property type="evidence" value="ECO:0007669"/>
    <property type="project" value="InterPro"/>
</dbReference>
<keyword evidence="1" id="KW-0547">Nucleotide-binding</keyword>
<dbReference type="PANTHER" id="PTHR43582:SF2">
    <property type="entry name" value="LINEARMYCIN RESISTANCE ATP-BINDING PROTEIN LNRL"/>
    <property type="match status" value="1"/>
</dbReference>
<evidence type="ECO:0000313" key="2">
    <source>
        <dbReference type="Proteomes" id="UP000190951"/>
    </source>
</evidence>
<dbReference type="InterPro" id="IPR003593">
    <property type="entry name" value="AAA+_ATPase"/>
</dbReference>
<dbReference type="AlphaFoldDB" id="A0A1S8L1P1"/>
<dbReference type="KEGG" id="crw:CROST_005220"/>
<keyword evidence="1" id="KW-0067">ATP-binding</keyword>
<dbReference type="RefSeq" id="WP_077835287.1">
    <property type="nucleotide sequence ID" value="NZ_CP096983.1"/>
</dbReference>
<dbReference type="PROSITE" id="PS00211">
    <property type="entry name" value="ABC_TRANSPORTER_1"/>
    <property type="match status" value="1"/>
</dbReference>
<dbReference type="InterPro" id="IPR027417">
    <property type="entry name" value="P-loop_NTPase"/>
</dbReference>
<keyword evidence="1" id="KW-0378">Hydrolase</keyword>
<reference evidence="1 2" key="1">
    <citation type="submission" date="2022-04" db="EMBL/GenBank/DDBJ databases">
        <title>Genome sequence of C. roseum typestrain.</title>
        <authorList>
            <person name="Poehlein A."/>
            <person name="Schoch T."/>
            <person name="Duerre P."/>
            <person name="Daniel R."/>
        </authorList>
    </citation>
    <scope>NUCLEOTIDE SEQUENCE [LARGE SCALE GENOMIC DNA]</scope>
    <source>
        <strain evidence="1 2">DSM 7320</strain>
    </source>
</reference>
<dbReference type="SUPFAM" id="SSF52540">
    <property type="entry name" value="P-loop containing nucleoside triphosphate hydrolases"/>
    <property type="match status" value="1"/>
</dbReference>
<dbReference type="EC" id="3.6.3.-" evidence="1"/>
<sequence>MLLEIKNLVKRYGDFLAIDNVNLNIEEGEILGFLGPNGAGKTTIINCIIGLNKIDSGSIKIFGMDLKKDEMEIKKSIGIVTQTISVYDDLNVYDNVMYFGGIYGLKGRKLKDSSREALNFVGLLDKAKKFPKELSGGMLRRLNIACGIVHKPKLIIMDEPTAGIDPKSRGILLDSIKELNKNGATIIYTSHYMEEIERLCNNIAIIDKGKIIAKGDKEELKSLAAKEEKIKIKISALNYTIVDEIKKIYGVKECSLNGEYIDVVSDKNSKNIAKIIDIIVNSGLDVLDVIIDRPNIETVFLTLTGRNLD</sequence>
<dbReference type="SMART" id="SM00382">
    <property type="entry name" value="AAA"/>
    <property type="match status" value="1"/>
</dbReference>